<keyword evidence="2" id="KW-0285">Flavoprotein</keyword>
<evidence type="ECO:0000256" key="1">
    <source>
        <dbReference type="ARBA" id="ARBA00007801"/>
    </source>
</evidence>
<feature type="domain" description="FAD-binding" evidence="5">
    <location>
        <begin position="7"/>
        <end position="432"/>
    </location>
</feature>
<reference evidence="7" key="1">
    <citation type="submission" date="2021-01" db="EMBL/GenBank/DDBJ databases">
        <authorList>
            <person name="Kaushik A."/>
        </authorList>
    </citation>
    <scope>NUCLEOTIDE SEQUENCE</scope>
    <source>
        <strain evidence="7">AG1-1C</strain>
    </source>
</reference>
<evidence type="ECO:0008006" key="9">
    <source>
        <dbReference type="Google" id="ProtNLM"/>
    </source>
</evidence>
<evidence type="ECO:0000259" key="5">
    <source>
        <dbReference type="Pfam" id="PF01494"/>
    </source>
</evidence>
<dbReference type="Proteomes" id="UP000663846">
    <property type="component" value="Unassembled WGS sequence"/>
</dbReference>
<dbReference type="Gene3D" id="3.50.50.60">
    <property type="entry name" value="FAD/NAD(P)-binding domain"/>
    <property type="match status" value="1"/>
</dbReference>
<dbReference type="SUPFAM" id="SSF52833">
    <property type="entry name" value="Thioredoxin-like"/>
    <property type="match status" value="1"/>
</dbReference>
<evidence type="ECO:0000313" key="8">
    <source>
        <dbReference type="Proteomes" id="UP000663846"/>
    </source>
</evidence>
<organism evidence="7 8">
    <name type="scientific">Rhizoctonia solani</name>
    <dbReference type="NCBI Taxonomy" id="456999"/>
    <lineage>
        <taxon>Eukaryota</taxon>
        <taxon>Fungi</taxon>
        <taxon>Dikarya</taxon>
        <taxon>Basidiomycota</taxon>
        <taxon>Agaricomycotina</taxon>
        <taxon>Agaricomycetes</taxon>
        <taxon>Cantharellales</taxon>
        <taxon>Ceratobasidiaceae</taxon>
        <taxon>Rhizoctonia</taxon>
    </lineage>
</organism>
<evidence type="ECO:0000259" key="6">
    <source>
        <dbReference type="Pfam" id="PF07976"/>
    </source>
</evidence>
<dbReference type="InterPro" id="IPR036188">
    <property type="entry name" value="FAD/NAD-bd_sf"/>
</dbReference>
<dbReference type="SUPFAM" id="SSF54373">
    <property type="entry name" value="FAD-linked reductases, C-terminal domain"/>
    <property type="match status" value="1"/>
</dbReference>
<proteinExistence type="inferred from homology"/>
<evidence type="ECO:0000256" key="4">
    <source>
        <dbReference type="ARBA" id="ARBA00023002"/>
    </source>
</evidence>
<dbReference type="Pfam" id="PF07976">
    <property type="entry name" value="Phe_hydrox_dim"/>
    <property type="match status" value="1"/>
</dbReference>
<name>A0A8H3A517_9AGAM</name>
<dbReference type="PANTHER" id="PTHR43004">
    <property type="entry name" value="TRK SYSTEM POTASSIUM UPTAKE PROTEIN"/>
    <property type="match status" value="1"/>
</dbReference>
<dbReference type="PANTHER" id="PTHR43004:SF20">
    <property type="entry name" value="2-MONOOXYGENASE, PUTATIVE (AFU_ORTHOLOGUE AFUA_1G13660)-RELATED"/>
    <property type="match status" value="1"/>
</dbReference>
<comment type="similarity">
    <text evidence="1">Belongs to the PheA/TfdB FAD monooxygenase family.</text>
</comment>
<protein>
    <recommendedName>
        <fullName evidence="9">Phenol 2-monooxygenase</fullName>
    </recommendedName>
</protein>
<feature type="domain" description="Phenol hydroxylase-like C-terminal dimerisation" evidence="6">
    <location>
        <begin position="474"/>
        <end position="659"/>
    </location>
</feature>
<dbReference type="GO" id="GO:0016709">
    <property type="term" value="F:oxidoreductase activity, acting on paired donors, with incorporation or reduction of molecular oxygen, NAD(P)H as one donor, and incorporation of one atom of oxygen"/>
    <property type="evidence" value="ECO:0007669"/>
    <property type="project" value="UniProtKB-ARBA"/>
</dbReference>
<dbReference type="InterPro" id="IPR036249">
    <property type="entry name" value="Thioredoxin-like_sf"/>
</dbReference>
<dbReference type="Gene3D" id="3.40.30.20">
    <property type="match status" value="1"/>
</dbReference>
<evidence type="ECO:0000256" key="2">
    <source>
        <dbReference type="ARBA" id="ARBA00022630"/>
    </source>
</evidence>
<dbReference type="InterPro" id="IPR012941">
    <property type="entry name" value="Phe_hydrox_C_dim_dom"/>
</dbReference>
<keyword evidence="3" id="KW-0274">FAD</keyword>
<dbReference type="AlphaFoldDB" id="A0A8H3A517"/>
<dbReference type="Pfam" id="PF01494">
    <property type="entry name" value="FAD_binding_3"/>
    <property type="match status" value="1"/>
</dbReference>
<dbReference type="CDD" id="cd02979">
    <property type="entry name" value="PHOX_C"/>
    <property type="match status" value="1"/>
</dbReference>
<sequence>MPAVESKVDVLIIGAGPAGLMCAHGLAKAGVNVRIIDKRPSKVAAGQADGIQPRTIEVLQSYGLADRLLKEGNQMHMAAFYNPSADGSGIERSDRLPDVTAPTARFPFEVTLHQGAIENIFRDAMRALGKGPAPNGACPREFEKRSDANEKHSWAPRSIEVEQPIVPTSISLSTDAAELASRDSYPVTVHLKKLSEAEAQRLARPVAGAPPNSNEAVADGRNVEVEEEREEIVRAKYVVGCDGAHSWTRAQMGWKMEGEHTDYVWGVVDTIPDTDFPDIRNRTAIHSDNGSCMIIPREGDLVRLYVQLAEIELGGTGRMDRSKMTPERIMEVAKRSFKPFRLDFPQALDWWTIYIIGQRVASNFSAQERVFIAGDACHTHSPKAGQGMNASMNDTHNLIWKLTQVLRGWASPDLLKTYELERRKYAQDLINFDRKFSALFSGKAQSAGNADGVSHQQFVSVFQTFGGFTSGIGIHYAPSAIVETRHQSLASKLIIGQRLIPQVIIRTADARPFEIQDLIPSDIRYKVLVFAGNTKDVTQKARIQKLADELEKPERFYKKYTPAGAPVDTVFELLVVSSMTKTTGDYTDIPSTLRTHWSKVFMDDEAVSPRMGGGRLYETYGIGPEGCVAVVRPDGYIGNIVSLEGVDELDSWFGAFMVSA</sequence>
<dbReference type="Gene3D" id="3.30.9.10">
    <property type="entry name" value="D-Amino Acid Oxidase, subunit A, domain 2"/>
    <property type="match status" value="1"/>
</dbReference>
<accession>A0A8H3A517</accession>
<keyword evidence="4" id="KW-0560">Oxidoreductase</keyword>
<gene>
    <name evidence="7" type="ORF">RDB_LOCUS47425</name>
</gene>
<evidence type="ECO:0000256" key="3">
    <source>
        <dbReference type="ARBA" id="ARBA00022827"/>
    </source>
</evidence>
<dbReference type="InterPro" id="IPR002938">
    <property type="entry name" value="FAD-bd"/>
</dbReference>
<dbReference type="PRINTS" id="PR00420">
    <property type="entry name" value="RNGMNOXGNASE"/>
</dbReference>
<dbReference type="SUPFAM" id="SSF51905">
    <property type="entry name" value="FAD/NAD(P)-binding domain"/>
    <property type="match status" value="1"/>
</dbReference>
<dbReference type="InterPro" id="IPR038220">
    <property type="entry name" value="PHOX_C_sf"/>
</dbReference>
<dbReference type="InterPro" id="IPR050641">
    <property type="entry name" value="RIFMO-like"/>
</dbReference>
<dbReference type="EMBL" id="CAJMWS010000297">
    <property type="protein sequence ID" value="CAE6394057.1"/>
    <property type="molecule type" value="Genomic_DNA"/>
</dbReference>
<dbReference type="GO" id="GO:0071949">
    <property type="term" value="F:FAD binding"/>
    <property type="evidence" value="ECO:0007669"/>
    <property type="project" value="InterPro"/>
</dbReference>
<comment type="caution">
    <text evidence="7">The sequence shown here is derived from an EMBL/GenBank/DDBJ whole genome shotgun (WGS) entry which is preliminary data.</text>
</comment>
<evidence type="ECO:0000313" key="7">
    <source>
        <dbReference type="EMBL" id="CAE6394057.1"/>
    </source>
</evidence>